<evidence type="ECO:0000256" key="2">
    <source>
        <dbReference type="SAM" id="SignalP"/>
    </source>
</evidence>
<proteinExistence type="predicted"/>
<dbReference type="RefSeq" id="WP_130442772.1">
    <property type="nucleotide sequence ID" value="NZ_SHKR01000011.1"/>
</dbReference>
<dbReference type="Proteomes" id="UP000292027">
    <property type="component" value="Unassembled WGS sequence"/>
</dbReference>
<feature type="chain" id="PRO_5020284693" evidence="2">
    <location>
        <begin position="26"/>
        <end position="211"/>
    </location>
</feature>
<feature type="compositionally biased region" description="Low complexity" evidence="1">
    <location>
        <begin position="22"/>
        <end position="44"/>
    </location>
</feature>
<dbReference type="OrthoDB" id="3828939at2"/>
<sequence>MMKRSQRIVATVVLAALATTGTASAGTSGSDPKPGAAKSGAAAKVDGKSKPSADADFAAIAAKLGVTTDRLTAALVAAKRSLAGRTNVTPQAFVAAVAANLGMPVSRVKAAVEPLILKPGRPRAGDKEHKGKEGGDPKNSPFASNAAAAQLAAKLGVSQARAKAALITLVSAPDGINPSSKGFRQIAASLGVSADRLMTALGELKQSLAKG</sequence>
<evidence type="ECO:0000313" key="3">
    <source>
        <dbReference type="EMBL" id="RZU20270.1"/>
    </source>
</evidence>
<keyword evidence="4" id="KW-1185">Reference proteome</keyword>
<protein>
    <submittedName>
        <fullName evidence="3">Uncharacterized protein</fullName>
    </submittedName>
</protein>
<dbReference type="AlphaFoldDB" id="A0A4Q7XAL6"/>
<reference evidence="3 4" key="1">
    <citation type="journal article" date="2015" name="Stand. Genomic Sci.">
        <title>Genomic Encyclopedia of Bacterial and Archaeal Type Strains, Phase III: the genomes of soil and plant-associated and newly described type strains.</title>
        <authorList>
            <person name="Whitman W.B."/>
            <person name="Woyke T."/>
            <person name="Klenk H.P."/>
            <person name="Zhou Y."/>
            <person name="Lilburn T.G."/>
            <person name="Beck B.J."/>
            <person name="De Vos P."/>
            <person name="Vandamme P."/>
            <person name="Eisen J.A."/>
            <person name="Garrity G."/>
            <person name="Hugenholtz P."/>
            <person name="Kyrpides N.C."/>
        </authorList>
    </citation>
    <scope>NUCLEOTIDE SEQUENCE [LARGE SCALE GENOMIC DNA]</scope>
    <source>
        <strain evidence="3 4">VKM Ac-2540</strain>
    </source>
</reference>
<name>A0A4Q7XAL6_9ACTN</name>
<keyword evidence="2" id="KW-0732">Signal</keyword>
<evidence type="ECO:0000256" key="1">
    <source>
        <dbReference type="SAM" id="MobiDB-lite"/>
    </source>
</evidence>
<feature type="region of interest" description="Disordered" evidence="1">
    <location>
        <begin position="119"/>
        <end position="143"/>
    </location>
</feature>
<organism evidence="3 4">
    <name type="scientific">Kribbella rubisoli</name>
    <dbReference type="NCBI Taxonomy" id="3075929"/>
    <lineage>
        <taxon>Bacteria</taxon>
        <taxon>Bacillati</taxon>
        <taxon>Actinomycetota</taxon>
        <taxon>Actinomycetes</taxon>
        <taxon>Propionibacteriales</taxon>
        <taxon>Kribbellaceae</taxon>
        <taxon>Kribbella</taxon>
    </lineage>
</organism>
<evidence type="ECO:0000313" key="4">
    <source>
        <dbReference type="Proteomes" id="UP000292027"/>
    </source>
</evidence>
<gene>
    <name evidence="3" type="ORF">EV645_2500</name>
</gene>
<accession>A0A4Q7XAL6</accession>
<feature type="signal peptide" evidence="2">
    <location>
        <begin position="1"/>
        <end position="25"/>
    </location>
</feature>
<dbReference type="EMBL" id="SHKR01000011">
    <property type="protein sequence ID" value="RZU20270.1"/>
    <property type="molecule type" value="Genomic_DNA"/>
</dbReference>
<comment type="caution">
    <text evidence="3">The sequence shown here is derived from an EMBL/GenBank/DDBJ whole genome shotgun (WGS) entry which is preliminary data.</text>
</comment>
<feature type="region of interest" description="Disordered" evidence="1">
    <location>
        <begin position="22"/>
        <end position="51"/>
    </location>
</feature>
<feature type="compositionally biased region" description="Basic and acidic residues" evidence="1">
    <location>
        <begin position="123"/>
        <end position="136"/>
    </location>
</feature>